<comment type="caution">
    <text evidence="10">The sequence shown here is derived from an EMBL/GenBank/DDBJ whole genome shotgun (WGS) entry which is preliminary data.</text>
</comment>
<dbReference type="Proteomes" id="UP000014634">
    <property type="component" value="Unassembled WGS sequence"/>
</dbReference>
<dbReference type="InterPro" id="IPR024704">
    <property type="entry name" value="SMC"/>
</dbReference>
<dbReference type="SUPFAM" id="SSF52540">
    <property type="entry name" value="P-loop containing nucleoside triphosphate hydrolases"/>
    <property type="match status" value="1"/>
</dbReference>
<evidence type="ECO:0000256" key="2">
    <source>
        <dbReference type="ARBA" id="ARBA00022741"/>
    </source>
</evidence>
<keyword evidence="2 7" id="KW-0547">Nucleotide-binding</keyword>
<keyword evidence="6 7" id="KW-0238">DNA-binding</keyword>
<comment type="similarity">
    <text evidence="7">Belongs to the SMC family.</text>
</comment>
<feature type="region of interest" description="Disordered" evidence="8">
    <location>
        <begin position="953"/>
        <end position="996"/>
    </location>
</feature>
<evidence type="ECO:0000313" key="11">
    <source>
        <dbReference type="Proteomes" id="UP000014634"/>
    </source>
</evidence>
<evidence type="ECO:0000256" key="6">
    <source>
        <dbReference type="ARBA" id="ARBA00023125"/>
    </source>
</evidence>
<dbReference type="GO" id="GO:0005524">
    <property type="term" value="F:ATP binding"/>
    <property type="evidence" value="ECO:0007669"/>
    <property type="project" value="UniProtKB-UniRule"/>
</dbReference>
<dbReference type="Gene3D" id="1.10.287.1490">
    <property type="match status" value="1"/>
</dbReference>
<feature type="coiled-coil region" evidence="7">
    <location>
        <begin position="536"/>
        <end position="668"/>
    </location>
</feature>
<reference evidence="10 11" key="1">
    <citation type="submission" date="2013-04" db="EMBL/GenBank/DDBJ databases">
        <title>The Genome Sequence of Treponema medium ATCC 700293.</title>
        <authorList>
            <consortium name="The Broad Institute Genomics Platform"/>
            <person name="Earl A."/>
            <person name="Ward D."/>
            <person name="Feldgarden M."/>
            <person name="Gevers D."/>
            <person name="Leonetti C."/>
            <person name="Blanton J.M."/>
            <person name="Dewhirst F.E."/>
            <person name="Izard J."/>
            <person name="Walker B."/>
            <person name="Young S."/>
            <person name="Zeng Q."/>
            <person name="Gargeya S."/>
            <person name="Fitzgerald M."/>
            <person name="Haas B."/>
            <person name="Abouelleil A."/>
            <person name="Allen A.W."/>
            <person name="Alvarado L."/>
            <person name="Arachchi H.M."/>
            <person name="Berlin A.M."/>
            <person name="Chapman S.B."/>
            <person name="Gainer-Dewar J."/>
            <person name="Goldberg J."/>
            <person name="Griggs A."/>
            <person name="Gujja S."/>
            <person name="Hansen M."/>
            <person name="Howarth C."/>
            <person name="Imamovic A."/>
            <person name="Ireland A."/>
            <person name="Larimer J."/>
            <person name="McCowan C."/>
            <person name="Murphy C."/>
            <person name="Pearson M."/>
            <person name="Poon T.W."/>
            <person name="Priest M."/>
            <person name="Roberts A."/>
            <person name="Saif S."/>
            <person name="Shea T."/>
            <person name="Sisk P."/>
            <person name="Sykes S."/>
            <person name="Wortman J."/>
            <person name="Nusbaum C."/>
            <person name="Birren B."/>
        </authorList>
    </citation>
    <scope>NUCLEOTIDE SEQUENCE [LARGE SCALE GENOMIC DNA]</scope>
    <source>
        <strain evidence="10 11">ATCC 700293</strain>
    </source>
</reference>
<dbReference type="GO" id="GO:0006260">
    <property type="term" value="P:DNA replication"/>
    <property type="evidence" value="ECO:0007669"/>
    <property type="project" value="UniProtKB-UniRule"/>
</dbReference>
<dbReference type="GO" id="GO:0030261">
    <property type="term" value="P:chromosome condensation"/>
    <property type="evidence" value="ECO:0007669"/>
    <property type="project" value="UniProtKB-KW"/>
</dbReference>
<feature type="compositionally biased region" description="Basic and acidic residues" evidence="8">
    <location>
        <begin position="987"/>
        <end position="996"/>
    </location>
</feature>
<dbReference type="GO" id="GO:0005737">
    <property type="term" value="C:cytoplasm"/>
    <property type="evidence" value="ECO:0007669"/>
    <property type="project" value="UniProtKB-SubCell"/>
</dbReference>
<feature type="coiled-coil region" evidence="7">
    <location>
        <begin position="181"/>
        <end position="215"/>
    </location>
</feature>
<dbReference type="InterPro" id="IPR050308">
    <property type="entry name" value="MukB/SMC"/>
</dbReference>
<sequence>MNGNRQVLEELIDRVFLKSLEIFGFKSFADRTRIEFAEGITALLGPNGCGKSNVVDAMKWVLGEQASKTLRAEKMEDVIFNGTESRKALNVAEVTLTISNENGLLNLEVSEIAIKRRLYRSGESEYFINNTPVRLKELRELFWDTGVGKAAYSVMEQGKIDQILSSKPEDRRYLFEEAAGITRFKVRRAEAERKLQKTEENMRQVEGVLGEVRRSYDVLKVQAEKTVKHRSLRDAIFEHDLDIQLLRLKKFTDDYAQREESIKEAKAKRDDVQTKIDSIHTMLSENMDEVNSLEKKLDEHQKEIYGLAIEKRGKENQARLQAERQTELKTKLGQLELRKTGLEERIENLEEDAGEQDAKVHDFKKKVQDIQKNIDDFEESLRLASQKITDNDTARMTLQEQIEDLDKKRAGMETELRAITEDIVTELDKNLSAAGYSAQGRGKLEQQVFDCISQIKVLLNGRKNIFSDFAALSDHTEKETAQFADNAVQSFTELLGLTESLETYLQEYKKSSASFIDDFLAPEGIITQKRSIDAAIEANRNTIEEKRKKIANLHTENEQLAVKINEYRKTLEDLRIHKTKMKAESDAAEQQAAFLRKELTVQQNALRELENELYTEQKRFDEVKEQLLEIEGEIASIDRKGRQLTEALEQLEKEITSRNNELSSNEGTLKTLNAELAKHNSLIEKYYVDTATLEIEIKNVKDNFRETHSRELMEFEERMYKITASPMDLRTELAELRKQLKDLGSVNLMAPEEFQEVKTRFDFLTGQINDLDKARSDLQRITDEIKAESTELFLVTYNKIKKNFHNMFRRLFGGGRAEIKLTDPKQVLESGIDIFAQPPGKKLENIGLLSGGEKSMTAVALLFATYMVKPSPFCLLDEIDAALDEQNVSRFVTALSGFANVSQYIVITHNKKTVLGANTMLGVTMEESGVSKLIAIKLDNDIELLKQEKAEEDADTFIEEDVEPEEGIYIPSRPPKRRHTIQEEQPDEHHRNDSDA</sequence>
<dbReference type="CDD" id="cd03278">
    <property type="entry name" value="ABC_SMC_barmotin"/>
    <property type="match status" value="1"/>
</dbReference>
<comment type="subcellular location">
    <subcellularLocation>
        <location evidence="7">Cytoplasm</location>
    </subcellularLocation>
</comment>
<dbReference type="InterPro" id="IPR027417">
    <property type="entry name" value="P-loop_NTPase"/>
</dbReference>
<dbReference type="SUPFAM" id="SSF57997">
    <property type="entry name" value="Tropomyosin"/>
    <property type="match status" value="1"/>
</dbReference>
<feature type="coiled-coil region" evidence="7">
    <location>
        <begin position="248"/>
        <end position="422"/>
    </location>
</feature>
<dbReference type="PANTHER" id="PTHR42963">
    <property type="entry name" value="CHROMOSOME PARTITION PROTEIN MUKB"/>
    <property type="match status" value="1"/>
</dbReference>
<dbReference type="Gene3D" id="3.40.50.300">
    <property type="entry name" value="P-loop containing nucleotide triphosphate hydrolases"/>
    <property type="match status" value="2"/>
</dbReference>
<evidence type="ECO:0000256" key="4">
    <source>
        <dbReference type="ARBA" id="ARBA00023054"/>
    </source>
</evidence>
<evidence type="ECO:0000313" key="10">
    <source>
        <dbReference type="EMBL" id="EPF28089.1"/>
    </source>
</evidence>
<comment type="subunit">
    <text evidence="7">Homodimer.</text>
</comment>
<keyword evidence="4 7" id="KW-0175">Coiled coil</keyword>
<keyword evidence="1 7" id="KW-0963">Cytoplasm</keyword>
<evidence type="ECO:0000256" key="8">
    <source>
        <dbReference type="SAM" id="MobiDB-lite"/>
    </source>
</evidence>
<comment type="function">
    <text evidence="7">Required for chromosome condensation and partitioning.</text>
</comment>
<name>A0AA87NPP6_TREMD</name>
<dbReference type="InterPro" id="IPR011890">
    <property type="entry name" value="SMC_prok"/>
</dbReference>
<accession>A0AA87NPP6</accession>
<dbReference type="PANTHER" id="PTHR42963:SF1">
    <property type="entry name" value="DUF4476 DOMAIN-CONTAINING PROTEIN"/>
    <property type="match status" value="1"/>
</dbReference>
<evidence type="ECO:0000256" key="1">
    <source>
        <dbReference type="ARBA" id="ARBA00022490"/>
    </source>
</evidence>
<dbReference type="Pfam" id="PF02463">
    <property type="entry name" value="SMC_N"/>
    <property type="match status" value="1"/>
</dbReference>
<feature type="binding site" evidence="7">
    <location>
        <begin position="46"/>
        <end position="53"/>
    </location>
    <ligand>
        <name>ATP</name>
        <dbReference type="ChEBI" id="CHEBI:30616"/>
    </ligand>
</feature>
<evidence type="ECO:0000259" key="9">
    <source>
        <dbReference type="Pfam" id="PF02463"/>
    </source>
</evidence>
<evidence type="ECO:0000256" key="3">
    <source>
        <dbReference type="ARBA" id="ARBA00022840"/>
    </source>
</evidence>
<protein>
    <recommendedName>
        <fullName evidence="7">Chromosome partition protein Smc</fullName>
    </recommendedName>
</protein>
<dbReference type="GO" id="GO:0016887">
    <property type="term" value="F:ATP hydrolysis activity"/>
    <property type="evidence" value="ECO:0007669"/>
    <property type="project" value="InterPro"/>
</dbReference>
<feature type="compositionally biased region" description="Acidic residues" evidence="8">
    <location>
        <begin position="953"/>
        <end position="966"/>
    </location>
</feature>
<dbReference type="PIRSF" id="PIRSF005719">
    <property type="entry name" value="SMC"/>
    <property type="match status" value="1"/>
</dbReference>
<keyword evidence="5" id="KW-0226">DNA condensation</keyword>
<dbReference type="GO" id="GO:0007059">
    <property type="term" value="P:chromosome segregation"/>
    <property type="evidence" value="ECO:0007669"/>
    <property type="project" value="UniProtKB-UniRule"/>
</dbReference>
<dbReference type="GO" id="GO:0007062">
    <property type="term" value="P:sister chromatid cohesion"/>
    <property type="evidence" value="ECO:0007669"/>
    <property type="project" value="InterPro"/>
</dbReference>
<evidence type="ECO:0000256" key="7">
    <source>
        <dbReference type="HAMAP-Rule" id="MF_01894"/>
    </source>
</evidence>
<organism evidence="10 11">
    <name type="scientific">Treponema medium ATCC 700293</name>
    <dbReference type="NCBI Taxonomy" id="1125700"/>
    <lineage>
        <taxon>Bacteria</taxon>
        <taxon>Pseudomonadati</taxon>
        <taxon>Spirochaetota</taxon>
        <taxon>Spirochaetia</taxon>
        <taxon>Spirochaetales</taxon>
        <taxon>Treponemataceae</taxon>
        <taxon>Treponema</taxon>
    </lineage>
</organism>
<dbReference type="InterPro" id="IPR003395">
    <property type="entry name" value="RecF/RecN/SMC_N"/>
</dbReference>
<dbReference type="AlphaFoldDB" id="A0AA87NPP6"/>
<dbReference type="HAMAP" id="MF_01894">
    <property type="entry name" value="Smc_prok"/>
    <property type="match status" value="1"/>
</dbReference>
<evidence type="ECO:0000256" key="5">
    <source>
        <dbReference type="ARBA" id="ARBA00023067"/>
    </source>
</evidence>
<dbReference type="GO" id="GO:0003677">
    <property type="term" value="F:DNA binding"/>
    <property type="evidence" value="ECO:0007669"/>
    <property type="project" value="UniProtKB-UniRule"/>
</dbReference>
<proteinExistence type="inferred from homology"/>
<dbReference type="EMBL" id="ATFE01000013">
    <property type="protein sequence ID" value="EPF28089.1"/>
    <property type="molecule type" value="Genomic_DNA"/>
</dbReference>
<feature type="domain" description="RecF/RecN/SMC N-terminal" evidence="9">
    <location>
        <begin position="16"/>
        <end position="931"/>
    </location>
</feature>
<keyword evidence="3 7" id="KW-0067">ATP-binding</keyword>
<comment type="domain">
    <text evidence="7">Contains large globular domains required for ATP hydrolysis at each terminus and a third globular domain forming a flexible hinge near the middle of the molecule. These domains are separated by coiled-coil structures.</text>
</comment>
<gene>
    <name evidence="7" type="primary">smc</name>
    <name evidence="10" type="ORF">HMPREF9195_01780</name>
</gene>